<keyword evidence="1" id="KW-0732">Signal</keyword>
<sequence>MFGDSRGMKVVRRKRFLIVVFLLCATTVSGCSNQGEQVPFEILLNGVDRAVWFQDTADPGALYVPLASKEDLASYVTGIEERQKETPFPPAELKQIEFDQEVGVYLTQGHKGFQEYWVEVERIEKQGQQVSVLANVTQPKGAAADMSSYRVTLLKLKKSDLPHGNVKFVFYDQDGKVLAEKSVTL</sequence>
<feature type="chain" id="PRO_5010999111" description="PrcB C-terminal domain-containing protein" evidence="1">
    <location>
        <begin position="31"/>
        <end position="185"/>
    </location>
</feature>
<gene>
    <name evidence="2" type="ORF">CBW65_06025</name>
</gene>
<organism evidence="2 3">
    <name type="scientific">Tumebacillus avium</name>
    <dbReference type="NCBI Taxonomy" id="1903704"/>
    <lineage>
        <taxon>Bacteria</taxon>
        <taxon>Bacillati</taxon>
        <taxon>Bacillota</taxon>
        <taxon>Bacilli</taxon>
        <taxon>Bacillales</taxon>
        <taxon>Alicyclobacillaceae</taxon>
        <taxon>Tumebacillus</taxon>
    </lineage>
</organism>
<accession>A0A1Y0IJJ7</accession>
<reference evidence="3" key="1">
    <citation type="submission" date="2017-05" db="EMBL/GenBank/DDBJ databases">
        <authorList>
            <person name="Sung H."/>
        </authorList>
    </citation>
    <scope>NUCLEOTIDE SEQUENCE [LARGE SCALE GENOMIC DNA]</scope>
    <source>
        <strain evidence="3">AR23208</strain>
    </source>
</reference>
<evidence type="ECO:0000256" key="1">
    <source>
        <dbReference type="SAM" id="SignalP"/>
    </source>
</evidence>
<evidence type="ECO:0000313" key="3">
    <source>
        <dbReference type="Proteomes" id="UP000195437"/>
    </source>
</evidence>
<protein>
    <recommendedName>
        <fullName evidence="4">PrcB C-terminal domain-containing protein</fullName>
    </recommendedName>
</protein>
<dbReference type="Proteomes" id="UP000195437">
    <property type="component" value="Chromosome"/>
</dbReference>
<dbReference type="AlphaFoldDB" id="A0A1Y0IJJ7"/>
<dbReference type="PROSITE" id="PS51257">
    <property type="entry name" value="PROKAR_LIPOPROTEIN"/>
    <property type="match status" value="1"/>
</dbReference>
<evidence type="ECO:0000313" key="2">
    <source>
        <dbReference type="EMBL" id="ARU60691.1"/>
    </source>
</evidence>
<dbReference type="EMBL" id="CP021434">
    <property type="protein sequence ID" value="ARU60691.1"/>
    <property type="molecule type" value="Genomic_DNA"/>
</dbReference>
<name>A0A1Y0IJJ7_9BACL</name>
<feature type="signal peptide" evidence="1">
    <location>
        <begin position="1"/>
        <end position="30"/>
    </location>
</feature>
<dbReference type="KEGG" id="tum:CBW65_06025"/>
<proteinExistence type="predicted"/>
<keyword evidence="3" id="KW-1185">Reference proteome</keyword>
<evidence type="ECO:0008006" key="4">
    <source>
        <dbReference type="Google" id="ProtNLM"/>
    </source>
</evidence>